<sequence>MDVAGKKLQEKDVFENTVSLVKELYGKESFCNRIKSDQAVIDVDVEQGCTKSVMLEYGKFIVSRDAKDVNGNYVKHDILKDPQSFEQFVFVEKFYEYIDCKINDLTEYEISLREYESLLKFSQITANLNYKMFPALMEFFKKDCINTFKSVFSKDQAKILNMRLGEMLMDHMP</sequence>
<accession>A0ABQ0CDE8</accession>
<evidence type="ECO:0000313" key="1">
    <source>
        <dbReference type="EMBL" id="GAB0058870.1"/>
    </source>
</evidence>
<gene>
    <name evidence="1" type="ORF">SIID45300_03228</name>
</gene>
<dbReference type="Proteomes" id="UP001628193">
    <property type="component" value="Unassembled WGS sequence"/>
</dbReference>
<dbReference type="EMBL" id="BAAFGK010000005">
    <property type="protein sequence ID" value="GAB0058870.1"/>
    <property type="molecule type" value="Genomic_DNA"/>
</dbReference>
<reference evidence="1 2" key="1">
    <citation type="submission" date="2024-05" db="EMBL/GenBank/DDBJ databases">
        <authorList>
            <consortium name="Candidatus Magnetaquicoccaceae bacterium FCR-1 genome sequencing consortium"/>
            <person name="Shimoshige H."/>
            <person name="Shimamura S."/>
            <person name="Taoka A."/>
            <person name="Kobayashi H."/>
            <person name="Maekawa T."/>
        </authorList>
    </citation>
    <scope>NUCLEOTIDE SEQUENCE [LARGE SCALE GENOMIC DNA]</scope>
    <source>
        <strain evidence="1 2">FCR-1</strain>
    </source>
</reference>
<evidence type="ECO:0000313" key="2">
    <source>
        <dbReference type="Proteomes" id="UP001628193"/>
    </source>
</evidence>
<name>A0ABQ0CDE8_9PROT</name>
<keyword evidence="2" id="KW-1185">Reference proteome</keyword>
<organism evidence="1 2">
    <name type="scientific">Candidatus Magnetaquiglobus chichijimensis</name>
    <dbReference type="NCBI Taxonomy" id="3141448"/>
    <lineage>
        <taxon>Bacteria</taxon>
        <taxon>Pseudomonadati</taxon>
        <taxon>Pseudomonadota</taxon>
        <taxon>Magnetococcia</taxon>
        <taxon>Magnetococcales</taxon>
        <taxon>Candidatus Magnetaquicoccaceae</taxon>
        <taxon>Candidatus Magnetaquiglobus</taxon>
    </lineage>
</organism>
<reference evidence="1 2" key="2">
    <citation type="submission" date="2024-09" db="EMBL/GenBank/DDBJ databases">
        <title>Draft genome sequence of Candidatus Magnetaquicoccaceae bacterium FCR-1.</title>
        <authorList>
            <person name="Shimoshige H."/>
            <person name="Shimamura S."/>
            <person name="Taoka A."/>
            <person name="Kobayashi H."/>
            <person name="Maekawa T."/>
        </authorList>
    </citation>
    <scope>NUCLEOTIDE SEQUENCE [LARGE SCALE GENOMIC DNA]</scope>
    <source>
        <strain evidence="1 2">FCR-1</strain>
    </source>
</reference>
<comment type="caution">
    <text evidence="1">The sequence shown here is derived from an EMBL/GenBank/DDBJ whole genome shotgun (WGS) entry which is preliminary data.</text>
</comment>
<dbReference type="RefSeq" id="WP_420906589.1">
    <property type="nucleotide sequence ID" value="NZ_BAAFGK010000005.1"/>
</dbReference>
<proteinExistence type="predicted"/>
<protein>
    <submittedName>
        <fullName evidence="1">Uncharacterized protein</fullName>
    </submittedName>
</protein>